<keyword evidence="2" id="KW-1185">Reference proteome</keyword>
<dbReference type="EMBL" id="JWIO01000074">
    <property type="protein sequence ID" value="KLL09594.1"/>
    <property type="molecule type" value="Genomic_DNA"/>
</dbReference>
<evidence type="ECO:0000313" key="1">
    <source>
        <dbReference type="EMBL" id="KLL09594.1"/>
    </source>
</evidence>
<reference evidence="1 2" key="1">
    <citation type="submission" date="2014-12" db="EMBL/GenBank/DDBJ databases">
        <title>Frankia sp. BMG5.1 draft genome.</title>
        <authorList>
            <person name="Gtari M."/>
            <person name="Ghodhbane-Gtari F."/>
            <person name="Nouioui I."/>
            <person name="Ktari A."/>
            <person name="Hezbri K."/>
            <person name="Mimouni W."/>
            <person name="Sbissi I."/>
            <person name="Ayari A."/>
            <person name="Yamanaka T."/>
            <person name="Normand P."/>
            <person name="Tisa L.S."/>
            <person name="Boudabous A."/>
        </authorList>
    </citation>
    <scope>NUCLEOTIDE SEQUENCE [LARGE SCALE GENOMIC DNA]</scope>
    <source>
        <strain evidence="1 2">BMG5.1</strain>
    </source>
</reference>
<evidence type="ECO:0000313" key="2">
    <source>
        <dbReference type="Proteomes" id="UP000035425"/>
    </source>
</evidence>
<dbReference type="Proteomes" id="UP000035425">
    <property type="component" value="Unassembled WGS sequence"/>
</dbReference>
<sequence length="99" mass="10931">MSEHVSVPLETLTAAFALLIEHLRQEAGTEVSLDKDYFWAIPRELLYDVYAQPTDLTVGQLSESLANLQSALADPSKVTTYGLVWLADLLKAIGLDIVR</sequence>
<organism evidence="1 2">
    <name type="scientific">Protofrankia coriariae</name>
    <dbReference type="NCBI Taxonomy" id="1562887"/>
    <lineage>
        <taxon>Bacteria</taxon>
        <taxon>Bacillati</taxon>
        <taxon>Actinomycetota</taxon>
        <taxon>Actinomycetes</taxon>
        <taxon>Frankiales</taxon>
        <taxon>Frankiaceae</taxon>
        <taxon>Protofrankia</taxon>
    </lineage>
</organism>
<comment type="caution">
    <text evidence="1">The sequence shown here is derived from an EMBL/GenBank/DDBJ whole genome shotgun (WGS) entry which is preliminary data.</text>
</comment>
<accession>A0ABR5EYQ4</accession>
<protein>
    <submittedName>
        <fullName evidence="1">Uncharacterized protein</fullName>
    </submittedName>
</protein>
<dbReference type="RefSeq" id="WP_047225239.1">
    <property type="nucleotide sequence ID" value="NZ_JWIO01000074.1"/>
</dbReference>
<proteinExistence type="predicted"/>
<gene>
    <name evidence="1" type="ORF">FrCorBMG51_23845</name>
</gene>
<name>A0ABR5EYQ4_9ACTN</name>